<accession>A0A0F9LB15</accession>
<dbReference type="AlphaFoldDB" id="A0A0F9LB15"/>
<evidence type="ECO:0008006" key="2">
    <source>
        <dbReference type="Google" id="ProtNLM"/>
    </source>
</evidence>
<protein>
    <recommendedName>
        <fullName evidence="2">Ryanodine receptor Ryr domain-containing protein</fullName>
    </recommendedName>
</protein>
<evidence type="ECO:0000313" key="1">
    <source>
        <dbReference type="EMBL" id="KKM92104.1"/>
    </source>
</evidence>
<comment type="caution">
    <text evidence="1">The sequence shown here is derived from an EMBL/GenBank/DDBJ whole genome shotgun (WGS) entry which is preliminary data.</text>
</comment>
<gene>
    <name evidence="1" type="ORF">LCGC14_1221730</name>
</gene>
<organism evidence="1">
    <name type="scientific">marine sediment metagenome</name>
    <dbReference type="NCBI Taxonomy" id="412755"/>
    <lineage>
        <taxon>unclassified sequences</taxon>
        <taxon>metagenomes</taxon>
        <taxon>ecological metagenomes</taxon>
    </lineage>
</organism>
<dbReference type="EMBL" id="LAZR01006439">
    <property type="protein sequence ID" value="KKM92104.1"/>
    <property type="molecule type" value="Genomic_DNA"/>
</dbReference>
<dbReference type="Gene3D" id="6.20.350.10">
    <property type="match status" value="1"/>
</dbReference>
<name>A0A0F9LB15_9ZZZZ</name>
<reference evidence="1" key="1">
    <citation type="journal article" date="2015" name="Nature">
        <title>Complex archaea that bridge the gap between prokaryotes and eukaryotes.</title>
        <authorList>
            <person name="Spang A."/>
            <person name="Saw J.H."/>
            <person name="Jorgensen S.L."/>
            <person name="Zaremba-Niedzwiedzka K."/>
            <person name="Martijn J."/>
            <person name="Lind A.E."/>
            <person name="van Eijk R."/>
            <person name="Schleper C."/>
            <person name="Guy L."/>
            <person name="Ettema T.J."/>
        </authorList>
    </citation>
    <scope>NUCLEOTIDE SEQUENCE</scope>
</reference>
<sequence length="93" mass="10755">MTDLTTKTAQSLHAKWCEQMREKGWHGPEGECTPREGWRCPGRGCHEVHPDIVAWPDLPESRRQEYLATASNDEKELVAALLCLRDRRLEELK</sequence>
<proteinExistence type="predicted"/>